<sequence>MSASGCMASLLLVSAAVIPATLEGFVCRPEYKNAPPGVVHTACKPPNQNCKISGSGLPNDKKAEFLKLHNDFRMKVAKGELPRFPKAAAMHKMWYPILLRVSTPARVSMWDDEVAEVAQAHADQCTVANRDLRHDNREGRFTSERSSSND</sequence>
<reference evidence="1 2" key="1">
    <citation type="journal article" date="2020" name="Cell">
        <title>Large-Scale Comparative Analyses of Tick Genomes Elucidate Their Genetic Diversity and Vector Capacities.</title>
        <authorList>
            <consortium name="Tick Genome and Microbiome Consortium (TIGMIC)"/>
            <person name="Jia N."/>
            <person name="Wang J."/>
            <person name="Shi W."/>
            <person name="Du L."/>
            <person name="Sun Y."/>
            <person name="Zhan W."/>
            <person name="Jiang J.F."/>
            <person name="Wang Q."/>
            <person name="Zhang B."/>
            <person name="Ji P."/>
            <person name="Bell-Sakyi L."/>
            <person name="Cui X.M."/>
            <person name="Yuan T.T."/>
            <person name="Jiang B.G."/>
            <person name="Yang W.F."/>
            <person name="Lam T.T."/>
            <person name="Chang Q.C."/>
            <person name="Ding S.J."/>
            <person name="Wang X.J."/>
            <person name="Zhu J.G."/>
            <person name="Ruan X.D."/>
            <person name="Zhao L."/>
            <person name="Wei J.T."/>
            <person name="Ye R.Z."/>
            <person name="Que T.C."/>
            <person name="Du C.H."/>
            <person name="Zhou Y.H."/>
            <person name="Cheng J.X."/>
            <person name="Dai P.F."/>
            <person name="Guo W.B."/>
            <person name="Han X.H."/>
            <person name="Huang E.J."/>
            <person name="Li L.F."/>
            <person name="Wei W."/>
            <person name="Gao Y.C."/>
            <person name="Liu J.Z."/>
            <person name="Shao H.Z."/>
            <person name="Wang X."/>
            <person name="Wang C.C."/>
            <person name="Yang T.C."/>
            <person name="Huo Q.B."/>
            <person name="Li W."/>
            <person name="Chen H.Y."/>
            <person name="Chen S.E."/>
            <person name="Zhou L.G."/>
            <person name="Ni X.B."/>
            <person name="Tian J.H."/>
            <person name="Sheng Y."/>
            <person name="Liu T."/>
            <person name="Pan Y.S."/>
            <person name="Xia L.Y."/>
            <person name="Li J."/>
            <person name="Zhao F."/>
            <person name="Cao W.C."/>
        </authorList>
    </citation>
    <scope>NUCLEOTIDE SEQUENCE [LARGE SCALE GENOMIC DNA]</scope>
    <source>
        <strain evidence="1">Iper-2018</strain>
    </source>
</reference>
<evidence type="ECO:0000313" key="2">
    <source>
        <dbReference type="Proteomes" id="UP000805193"/>
    </source>
</evidence>
<protein>
    <submittedName>
        <fullName evidence="1">Uncharacterized protein</fullName>
    </submittedName>
</protein>
<gene>
    <name evidence="1" type="ORF">HPB47_027309</name>
</gene>
<dbReference type="EMBL" id="JABSTQ010009827">
    <property type="protein sequence ID" value="KAG0425537.1"/>
    <property type="molecule type" value="Genomic_DNA"/>
</dbReference>
<dbReference type="Proteomes" id="UP000805193">
    <property type="component" value="Unassembled WGS sequence"/>
</dbReference>
<accession>A0AC60PYP7</accession>
<proteinExistence type="predicted"/>
<comment type="caution">
    <text evidence="1">The sequence shown here is derived from an EMBL/GenBank/DDBJ whole genome shotgun (WGS) entry which is preliminary data.</text>
</comment>
<organism evidence="1 2">
    <name type="scientific">Ixodes persulcatus</name>
    <name type="common">Taiga tick</name>
    <dbReference type="NCBI Taxonomy" id="34615"/>
    <lineage>
        <taxon>Eukaryota</taxon>
        <taxon>Metazoa</taxon>
        <taxon>Ecdysozoa</taxon>
        <taxon>Arthropoda</taxon>
        <taxon>Chelicerata</taxon>
        <taxon>Arachnida</taxon>
        <taxon>Acari</taxon>
        <taxon>Parasitiformes</taxon>
        <taxon>Ixodida</taxon>
        <taxon>Ixodoidea</taxon>
        <taxon>Ixodidae</taxon>
        <taxon>Ixodinae</taxon>
        <taxon>Ixodes</taxon>
    </lineage>
</organism>
<evidence type="ECO:0000313" key="1">
    <source>
        <dbReference type="EMBL" id="KAG0425537.1"/>
    </source>
</evidence>
<name>A0AC60PYP7_IXOPE</name>
<keyword evidence="2" id="KW-1185">Reference proteome</keyword>